<keyword evidence="1" id="KW-0472">Membrane</keyword>
<sequence length="59" mass="6054">MLVAGAAMLALCVAARRLGIGVGEAGSGPSLWLALLFIIGAALVLVVLVERLVAILRKR</sequence>
<accession>A0A2L0UDL8</accession>
<dbReference type="AlphaFoldDB" id="A0A2L0UDL8"/>
<organism evidence="2 3">
    <name type="scientific">Arthrobacter agilis</name>
    <dbReference type="NCBI Taxonomy" id="37921"/>
    <lineage>
        <taxon>Bacteria</taxon>
        <taxon>Bacillati</taxon>
        <taxon>Actinomycetota</taxon>
        <taxon>Actinomycetes</taxon>
        <taxon>Micrococcales</taxon>
        <taxon>Micrococcaceae</taxon>
        <taxon>Arthrobacter</taxon>
    </lineage>
</organism>
<reference evidence="2 3" key="1">
    <citation type="submission" date="2017-11" db="EMBL/GenBank/DDBJ databases">
        <title>Draft genome of Arthrobacter agilis strain UMCV2, a plant growth-promoting rhizobacterium and biocontrol capacity of phytopathogenic fungi.</title>
        <authorList>
            <person name="Martinez-Camara R."/>
            <person name="Santoyo G."/>
            <person name="Moreno-Hagelsieb G."/>
            <person name="Valencia-Cantero E."/>
        </authorList>
    </citation>
    <scope>NUCLEOTIDE SEQUENCE [LARGE SCALE GENOMIC DNA]</scope>
    <source>
        <strain evidence="2 3">UMCV2</strain>
    </source>
</reference>
<evidence type="ECO:0000313" key="3">
    <source>
        <dbReference type="Proteomes" id="UP000239187"/>
    </source>
</evidence>
<evidence type="ECO:0000256" key="1">
    <source>
        <dbReference type="SAM" id="Phobius"/>
    </source>
</evidence>
<keyword evidence="1" id="KW-1133">Transmembrane helix</keyword>
<name>A0A2L0UDL8_9MICC</name>
<gene>
    <name evidence="2" type="ORF">CVO76_06620</name>
</gene>
<dbReference type="Proteomes" id="UP000239187">
    <property type="component" value="Chromosome"/>
</dbReference>
<dbReference type="EMBL" id="CP024915">
    <property type="protein sequence ID" value="AUZ87341.1"/>
    <property type="molecule type" value="Genomic_DNA"/>
</dbReference>
<keyword evidence="1" id="KW-0812">Transmembrane</keyword>
<feature type="transmembrane region" description="Helical" evidence="1">
    <location>
        <begin position="31"/>
        <end position="49"/>
    </location>
</feature>
<evidence type="ECO:0000313" key="2">
    <source>
        <dbReference type="EMBL" id="AUZ87341.1"/>
    </source>
</evidence>
<proteinExistence type="predicted"/>
<protein>
    <submittedName>
        <fullName evidence="2">Uncharacterized protein</fullName>
    </submittedName>
</protein>